<reference evidence="8 9" key="1">
    <citation type="submission" date="2024-09" db="EMBL/GenBank/DDBJ databases">
        <title>Chromosome-scale assembly of Riccia fluitans.</title>
        <authorList>
            <person name="Paukszto L."/>
            <person name="Sawicki J."/>
            <person name="Karawczyk K."/>
            <person name="Piernik-Szablinska J."/>
            <person name="Szczecinska M."/>
            <person name="Mazdziarz M."/>
        </authorList>
    </citation>
    <scope>NUCLEOTIDE SEQUENCE [LARGE SCALE GENOMIC DNA]</scope>
    <source>
        <strain evidence="8">Rf_01</strain>
        <tissue evidence="8">Aerial parts of the thallus</tissue>
    </source>
</reference>
<sequence length="601" mass="66642">MESAKTVIERPATDHDIGKENMIGKAIRNGSDILCPVPTTSPVAIAEQSEVRAYKLGKRKFSYNQVELVFKETGGRAVTNMRILDVVETPLGLEVDEVLRESCVKFNVRFINSNQMVIYVYLVYSIPYGKPLNRRNALCRTDGESPLYHWVPVTRDQCSKGCEGPLIRGIQRFGKMPKRSGSGGDSWKDGRHLYVAVDEASTHVSRRYAAAGFRFLLAAYDSNNQLLGTSVSSSFRVFCNNDAPLGPPCLQLHCHVTGGIGGGTSESIGSGPVRGGPYHTSVVCRPPLQEIAQVTSPQRLHLDDTAEYAAKHNTTASQASRPPFDFDLNVKILSDGESEDGDGNVLSQTTATTDITIVETSDARKTSASDRSSLSDLCERLLHECMARQTTVSLKNLARALGARSRRILEILDVLETIRMVRNQGKEKYLWLGSTQVSAALLELKDDFQKCGNLTLSLRTPGTGEGSEDARKPLIQTLSKQFLQLFLKHENLSHFSWEQMLENIIDDHGCKTDPEFRSGKTRWLKDVACIFDSVQLVKKVTTTEMSQVYKWLGSQGVVEHLVKLAASTGLKKTDRRGATTRRRRSRSRSPDKVDKKRCEGI</sequence>
<keyword evidence="4 5" id="KW-0804">Transcription</keyword>
<dbReference type="InterPro" id="IPR036390">
    <property type="entry name" value="WH_DNA-bd_sf"/>
</dbReference>
<dbReference type="InterPro" id="IPR015633">
    <property type="entry name" value="E2F"/>
</dbReference>
<comment type="caution">
    <text evidence="8">The sequence shown here is derived from an EMBL/GenBank/DDBJ whole genome shotgun (WGS) entry which is preliminary data.</text>
</comment>
<evidence type="ECO:0000256" key="4">
    <source>
        <dbReference type="ARBA" id="ARBA00023163"/>
    </source>
</evidence>
<dbReference type="SMART" id="SM01372">
    <property type="entry name" value="E2F_TDP"/>
    <property type="match status" value="1"/>
</dbReference>
<dbReference type="PANTHER" id="PTHR12081">
    <property type="entry name" value="TRANSCRIPTION FACTOR E2F"/>
    <property type="match status" value="1"/>
</dbReference>
<feature type="domain" description="E2F/DP family winged-helix DNA-binding" evidence="7">
    <location>
        <begin position="369"/>
        <end position="433"/>
    </location>
</feature>
<evidence type="ECO:0000256" key="2">
    <source>
        <dbReference type="ARBA" id="ARBA00023015"/>
    </source>
</evidence>
<dbReference type="EMBL" id="JBHFFA010000006">
    <property type="protein sequence ID" value="KAL2620023.1"/>
    <property type="molecule type" value="Genomic_DNA"/>
</dbReference>
<dbReference type="PANTHER" id="PTHR12081:SF7">
    <property type="entry name" value="TRANSCRIPTION FACTOR EFL-3"/>
    <property type="match status" value="1"/>
</dbReference>
<dbReference type="Proteomes" id="UP001605036">
    <property type="component" value="Unassembled WGS sequence"/>
</dbReference>
<keyword evidence="2 5" id="KW-0805">Transcription regulation</keyword>
<organism evidence="8 9">
    <name type="scientific">Riccia fluitans</name>
    <dbReference type="NCBI Taxonomy" id="41844"/>
    <lineage>
        <taxon>Eukaryota</taxon>
        <taxon>Viridiplantae</taxon>
        <taxon>Streptophyta</taxon>
        <taxon>Embryophyta</taxon>
        <taxon>Marchantiophyta</taxon>
        <taxon>Marchantiopsida</taxon>
        <taxon>Marchantiidae</taxon>
        <taxon>Marchantiales</taxon>
        <taxon>Ricciaceae</taxon>
        <taxon>Riccia</taxon>
    </lineage>
</organism>
<feature type="region of interest" description="Disordered" evidence="6">
    <location>
        <begin position="572"/>
        <end position="601"/>
    </location>
</feature>
<keyword evidence="3 5" id="KW-0238">DNA-binding</keyword>
<dbReference type="InterPro" id="IPR003316">
    <property type="entry name" value="E2F_WHTH_DNA-bd_dom"/>
</dbReference>
<name>A0ABD1XZU0_9MARC</name>
<feature type="compositionally biased region" description="Basic residues" evidence="6">
    <location>
        <begin position="578"/>
        <end position="587"/>
    </location>
</feature>
<dbReference type="GO" id="GO:0005634">
    <property type="term" value="C:nucleus"/>
    <property type="evidence" value="ECO:0007669"/>
    <property type="project" value="UniProtKB-SubCell"/>
</dbReference>
<dbReference type="GO" id="GO:0003677">
    <property type="term" value="F:DNA binding"/>
    <property type="evidence" value="ECO:0007669"/>
    <property type="project" value="UniProtKB-KW"/>
</dbReference>
<evidence type="ECO:0000256" key="1">
    <source>
        <dbReference type="ARBA" id="ARBA00010940"/>
    </source>
</evidence>
<evidence type="ECO:0000256" key="6">
    <source>
        <dbReference type="SAM" id="MobiDB-lite"/>
    </source>
</evidence>
<comment type="similarity">
    <text evidence="1 5">Belongs to the E2F/DP family.</text>
</comment>
<keyword evidence="5" id="KW-0539">Nucleus</keyword>
<evidence type="ECO:0000256" key="3">
    <source>
        <dbReference type="ARBA" id="ARBA00023125"/>
    </source>
</evidence>
<dbReference type="SUPFAM" id="SSF46785">
    <property type="entry name" value="Winged helix' DNA-binding domain"/>
    <property type="match status" value="1"/>
</dbReference>
<evidence type="ECO:0000313" key="9">
    <source>
        <dbReference type="Proteomes" id="UP001605036"/>
    </source>
</evidence>
<accession>A0ABD1XZU0</accession>
<keyword evidence="9" id="KW-1185">Reference proteome</keyword>
<protein>
    <recommendedName>
        <fullName evidence="7">E2F/DP family winged-helix DNA-binding domain-containing protein</fullName>
    </recommendedName>
</protein>
<feature type="compositionally biased region" description="Basic and acidic residues" evidence="6">
    <location>
        <begin position="588"/>
        <end position="601"/>
    </location>
</feature>
<evidence type="ECO:0000313" key="8">
    <source>
        <dbReference type="EMBL" id="KAL2620023.1"/>
    </source>
</evidence>
<evidence type="ECO:0000259" key="7">
    <source>
        <dbReference type="SMART" id="SM01372"/>
    </source>
</evidence>
<evidence type="ECO:0000256" key="5">
    <source>
        <dbReference type="RuleBase" id="RU003796"/>
    </source>
</evidence>
<dbReference type="Pfam" id="PF02319">
    <property type="entry name" value="WHD_E2F_TDP"/>
    <property type="match status" value="1"/>
</dbReference>
<dbReference type="AlphaFoldDB" id="A0ABD1XZU0"/>
<comment type="subcellular location">
    <subcellularLocation>
        <location evidence="5">Nucleus</location>
    </subcellularLocation>
</comment>
<proteinExistence type="inferred from homology"/>
<dbReference type="InterPro" id="IPR036388">
    <property type="entry name" value="WH-like_DNA-bd_sf"/>
</dbReference>
<dbReference type="Gene3D" id="1.10.10.10">
    <property type="entry name" value="Winged helix-like DNA-binding domain superfamily/Winged helix DNA-binding domain"/>
    <property type="match status" value="1"/>
</dbReference>
<gene>
    <name evidence="8" type="ORF">R1flu_000228</name>
</gene>